<dbReference type="EMBL" id="UINC01025985">
    <property type="protein sequence ID" value="SVB02608.1"/>
    <property type="molecule type" value="Genomic_DNA"/>
</dbReference>
<accession>A0A382AMC0</accession>
<dbReference type="AlphaFoldDB" id="A0A382AMC0"/>
<organism evidence="1">
    <name type="scientific">marine metagenome</name>
    <dbReference type="NCBI Taxonomy" id="408172"/>
    <lineage>
        <taxon>unclassified sequences</taxon>
        <taxon>metagenomes</taxon>
        <taxon>ecological metagenomes</taxon>
    </lineage>
</organism>
<proteinExistence type="predicted"/>
<sequence>MKINITEPKLPNSGALVIGVLKGGVLLTTGKELDKASNGALSKAIKSSR</sequence>
<name>A0A382AMC0_9ZZZZ</name>
<dbReference type="SUPFAM" id="SSF52949">
    <property type="entry name" value="Macro domain-like"/>
    <property type="match status" value="1"/>
</dbReference>
<evidence type="ECO:0000313" key="1">
    <source>
        <dbReference type="EMBL" id="SVB02608.1"/>
    </source>
</evidence>
<reference evidence="1" key="1">
    <citation type="submission" date="2018-05" db="EMBL/GenBank/DDBJ databases">
        <authorList>
            <person name="Lanie J.A."/>
            <person name="Ng W.-L."/>
            <person name="Kazmierczak K.M."/>
            <person name="Andrzejewski T.M."/>
            <person name="Davidsen T.M."/>
            <person name="Wayne K.J."/>
            <person name="Tettelin H."/>
            <person name="Glass J.I."/>
            <person name="Rusch D."/>
            <person name="Podicherti R."/>
            <person name="Tsui H.-C.T."/>
            <person name="Winkler M.E."/>
        </authorList>
    </citation>
    <scope>NUCLEOTIDE SEQUENCE</scope>
</reference>
<protein>
    <submittedName>
        <fullName evidence="1">Uncharacterized protein</fullName>
    </submittedName>
</protein>
<dbReference type="Gene3D" id="3.40.220.10">
    <property type="entry name" value="Leucine Aminopeptidase, subunit E, domain 1"/>
    <property type="match status" value="1"/>
</dbReference>
<gene>
    <name evidence="1" type="ORF">METZ01_LOCUS155462</name>
</gene>
<dbReference type="InterPro" id="IPR043472">
    <property type="entry name" value="Macro_dom-like"/>
</dbReference>
<feature type="non-terminal residue" evidence="1">
    <location>
        <position position="49"/>
    </location>
</feature>